<evidence type="ECO:0000313" key="2">
    <source>
        <dbReference type="EMBL" id="RTR22357.1"/>
    </source>
</evidence>
<evidence type="ECO:0000256" key="1">
    <source>
        <dbReference type="SAM" id="SignalP"/>
    </source>
</evidence>
<feature type="chain" id="PRO_5018724721" evidence="1">
    <location>
        <begin position="22"/>
        <end position="195"/>
    </location>
</feature>
<keyword evidence="3" id="KW-1185">Reference proteome</keyword>
<feature type="signal peptide" evidence="1">
    <location>
        <begin position="1"/>
        <end position="21"/>
    </location>
</feature>
<accession>A0A3S0HZ14</accession>
<sequence length="195" mass="21903">MRPHRLLAALSLLSLSVPAFAAPLAQGQEYNVPGTKTWAWMHRDPETGENYSEVIFDDLNGKEAYLTFKCIYPGFTHLLFADQPLFDLRTPTFADSTVKVYYSVDGGELRPVESVNFELGEELTDLSNKVLSFNSRRANEEITKGLGRGATVDLVIMPTSFSPMKSATQYRFSGKGFFEAMEKINFCDMQMMKAN</sequence>
<dbReference type="EMBL" id="RXPE01000045">
    <property type="protein sequence ID" value="RTR22357.1"/>
    <property type="molecule type" value="Genomic_DNA"/>
</dbReference>
<dbReference type="RefSeq" id="WP_126353398.1">
    <property type="nucleotide sequence ID" value="NZ_CP086380.1"/>
</dbReference>
<reference evidence="2 3" key="1">
    <citation type="submission" date="2018-12" db="EMBL/GenBank/DDBJ databases">
        <title>Deinococcus radiophilus ATCC 27603 genome sequencing and assembly.</title>
        <authorList>
            <person name="Maclea K.S."/>
            <person name="Maynard C.R."/>
        </authorList>
    </citation>
    <scope>NUCLEOTIDE SEQUENCE [LARGE SCALE GENOMIC DNA]</scope>
    <source>
        <strain evidence="2 3">ATCC 27603</strain>
    </source>
</reference>
<proteinExistence type="predicted"/>
<evidence type="ECO:0000313" key="3">
    <source>
        <dbReference type="Proteomes" id="UP000277766"/>
    </source>
</evidence>
<organism evidence="2 3">
    <name type="scientific">Deinococcus radiophilus</name>
    <dbReference type="NCBI Taxonomy" id="32062"/>
    <lineage>
        <taxon>Bacteria</taxon>
        <taxon>Thermotogati</taxon>
        <taxon>Deinococcota</taxon>
        <taxon>Deinococci</taxon>
        <taxon>Deinococcales</taxon>
        <taxon>Deinococcaceae</taxon>
        <taxon>Deinococcus</taxon>
    </lineage>
</organism>
<gene>
    <name evidence="2" type="ORF">EJ104_12765</name>
</gene>
<dbReference type="AlphaFoldDB" id="A0A3S0HZ14"/>
<name>A0A3S0HZ14_9DEIO</name>
<comment type="caution">
    <text evidence="2">The sequence shown here is derived from an EMBL/GenBank/DDBJ whole genome shotgun (WGS) entry which is preliminary data.</text>
</comment>
<dbReference type="OrthoDB" id="66583at2"/>
<protein>
    <submittedName>
        <fullName evidence="2">Uncharacterized protein</fullName>
    </submittedName>
</protein>
<dbReference type="Proteomes" id="UP000277766">
    <property type="component" value="Unassembled WGS sequence"/>
</dbReference>
<keyword evidence="1" id="KW-0732">Signal</keyword>